<accession>A0A9P6HVP2</accession>
<comment type="caution">
    <text evidence="2">The sequence shown here is derived from an EMBL/GenBank/DDBJ whole genome shotgun (WGS) entry which is preliminary data.</text>
</comment>
<name>A0A9P6HVP2_9PEZI</name>
<feature type="region of interest" description="Disordered" evidence="1">
    <location>
        <begin position="8"/>
        <end position="47"/>
    </location>
</feature>
<protein>
    <submittedName>
        <fullName evidence="2">Uncharacterized protein</fullName>
    </submittedName>
</protein>
<feature type="compositionally biased region" description="Low complexity" evidence="1">
    <location>
        <begin position="15"/>
        <end position="30"/>
    </location>
</feature>
<dbReference type="RefSeq" id="XP_038740685.1">
    <property type="nucleotide sequence ID" value="XM_038894107.1"/>
</dbReference>
<gene>
    <name evidence="2" type="ORF">CkaCkLH20_11393</name>
</gene>
<dbReference type="Proteomes" id="UP000781932">
    <property type="component" value="Unassembled WGS sequence"/>
</dbReference>
<reference evidence="2" key="1">
    <citation type="submission" date="2020-03" db="EMBL/GenBank/DDBJ databases">
        <authorList>
            <person name="He L."/>
        </authorList>
    </citation>
    <scope>NUCLEOTIDE SEQUENCE</scope>
    <source>
        <strain evidence="2">CkLH20</strain>
    </source>
</reference>
<proteinExistence type="predicted"/>
<evidence type="ECO:0000256" key="1">
    <source>
        <dbReference type="SAM" id="MobiDB-lite"/>
    </source>
</evidence>
<sequence>MSHIFYRNEASHQNGSTTTDGTSTTYGIDTPSPTDDSMLPGPVETSSAPEPTVLLYEIQQAAEDISQLVGRFGYKMAQTLKIPSIKKEFFANRALLWLPCLQYADNFSCVVTKLHAKSTNYTTSAPLLWWLWDELLDHLLPAVSSRGCRLEFRVARETTIVLPYTVTINLSSKNGSDNIEFTASYGGPFHERRIFDAPITQFRFPESTRYGKSTTATLDIDQHPYEADLAHILNYLVPRQGSIWRCAMKAFPSEQEEKLVIALAGTCKAKDDRFFMSKDQENQCQNLLQRFPADAKEYIADERLVGKEQGPYSKTAFQPPGPKD</sequence>
<evidence type="ECO:0000313" key="2">
    <source>
        <dbReference type="EMBL" id="KAF9871224.1"/>
    </source>
</evidence>
<evidence type="ECO:0000313" key="3">
    <source>
        <dbReference type="Proteomes" id="UP000781932"/>
    </source>
</evidence>
<dbReference type="AlphaFoldDB" id="A0A9P6HVP2"/>
<organism evidence="2 3">
    <name type="scientific">Colletotrichum karsti</name>
    <dbReference type="NCBI Taxonomy" id="1095194"/>
    <lineage>
        <taxon>Eukaryota</taxon>
        <taxon>Fungi</taxon>
        <taxon>Dikarya</taxon>
        <taxon>Ascomycota</taxon>
        <taxon>Pezizomycotina</taxon>
        <taxon>Sordariomycetes</taxon>
        <taxon>Hypocreomycetidae</taxon>
        <taxon>Glomerellales</taxon>
        <taxon>Glomerellaceae</taxon>
        <taxon>Colletotrichum</taxon>
        <taxon>Colletotrichum boninense species complex</taxon>
    </lineage>
</organism>
<dbReference type="OrthoDB" id="4525715at2759"/>
<dbReference type="GeneID" id="62167181"/>
<keyword evidence="3" id="KW-1185">Reference proteome</keyword>
<reference evidence="2" key="2">
    <citation type="submission" date="2020-11" db="EMBL/GenBank/DDBJ databases">
        <title>Whole genome sequencing of Colletotrichum sp.</title>
        <authorList>
            <person name="Li H."/>
        </authorList>
    </citation>
    <scope>NUCLEOTIDE SEQUENCE</scope>
    <source>
        <strain evidence="2">CkLH20</strain>
    </source>
</reference>
<dbReference type="EMBL" id="JAATWM020000047">
    <property type="protein sequence ID" value="KAF9871224.1"/>
    <property type="molecule type" value="Genomic_DNA"/>
</dbReference>